<dbReference type="InterPro" id="IPR014818">
    <property type="entry name" value="Phage/plasmid_primase_P4_C"/>
</dbReference>
<keyword evidence="9" id="KW-0067">ATP-binding</keyword>
<dbReference type="InterPro" id="IPR034154">
    <property type="entry name" value="TOPRIM_DnaG/twinkle"/>
</dbReference>
<reference evidence="14 15" key="1">
    <citation type="journal article" date="2019" name="Ecotoxicol. Environ. Saf.">
        <title>Microbial characterization of heavy metal resistant bacterial strains isolated from an electroplating wastewater treatment plant.</title>
        <authorList>
            <person name="Cai X."/>
            <person name="Zheng X."/>
            <person name="Zhang D."/>
            <person name="Iqbal W."/>
            <person name="Liu C."/>
            <person name="Yang B."/>
            <person name="Zhao X."/>
            <person name="Lu X."/>
            <person name="Mao Y."/>
        </authorList>
    </citation>
    <scope>NUCLEOTIDE SEQUENCE [LARGE SCALE GENOMIC DNA]</scope>
    <source>
        <strain evidence="14 15">Ni1-3</strain>
    </source>
</reference>
<dbReference type="InterPro" id="IPR002694">
    <property type="entry name" value="Znf_CHC2"/>
</dbReference>
<name>A0A5B8QX09_9GAMM</name>
<feature type="domain" description="SF3 helicase" evidence="13">
    <location>
        <begin position="600"/>
        <end position="762"/>
    </location>
</feature>
<dbReference type="PROSITE" id="PS50880">
    <property type="entry name" value="TOPRIM"/>
    <property type="match status" value="1"/>
</dbReference>
<evidence type="ECO:0000259" key="12">
    <source>
        <dbReference type="PROSITE" id="PS50880"/>
    </source>
</evidence>
<dbReference type="SMART" id="SM00400">
    <property type="entry name" value="ZnF_CHCC"/>
    <property type="match status" value="1"/>
</dbReference>
<dbReference type="PROSITE" id="PS51206">
    <property type="entry name" value="SF3_HELICASE_1"/>
    <property type="match status" value="1"/>
</dbReference>
<evidence type="ECO:0000256" key="10">
    <source>
        <dbReference type="ARBA" id="ARBA00023163"/>
    </source>
</evidence>
<dbReference type="SUPFAM" id="SSF57783">
    <property type="entry name" value="Zinc beta-ribbon"/>
    <property type="match status" value="1"/>
</dbReference>
<dbReference type="CDD" id="cd01029">
    <property type="entry name" value="TOPRIM_primases"/>
    <property type="match status" value="1"/>
</dbReference>
<dbReference type="NCBIfam" id="TIGR01613">
    <property type="entry name" value="primase_Cterm"/>
    <property type="match status" value="1"/>
</dbReference>
<dbReference type="RefSeq" id="WP_208658946.1">
    <property type="nucleotide sequence ID" value="NZ_CP031775.2"/>
</dbReference>
<dbReference type="InterPro" id="IPR037068">
    <property type="entry name" value="DNA_primase_core_N_sf"/>
</dbReference>
<organism evidence="14 15">
    <name type="scientific">Shewanella decolorationis</name>
    <dbReference type="NCBI Taxonomy" id="256839"/>
    <lineage>
        <taxon>Bacteria</taxon>
        <taxon>Pseudomonadati</taxon>
        <taxon>Pseudomonadota</taxon>
        <taxon>Gammaproteobacteria</taxon>
        <taxon>Alteromonadales</taxon>
        <taxon>Shewanellaceae</taxon>
        <taxon>Shewanella</taxon>
    </lineage>
</organism>
<dbReference type="InterPro" id="IPR027417">
    <property type="entry name" value="P-loop_NTPase"/>
</dbReference>
<dbReference type="Gene3D" id="3.90.980.10">
    <property type="entry name" value="DNA primase, catalytic core, N-terminal domain"/>
    <property type="match status" value="1"/>
</dbReference>
<evidence type="ECO:0000256" key="3">
    <source>
        <dbReference type="ARBA" id="ARBA00022679"/>
    </source>
</evidence>
<dbReference type="InterPro" id="IPR004968">
    <property type="entry name" value="DNA_primase/NTPase_C"/>
</dbReference>
<dbReference type="Pfam" id="PF03288">
    <property type="entry name" value="Pox_D5"/>
    <property type="match status" value="1"/>
</dbReference>
<evidence type="ECO:0000256" key="11">
    <source>
        <dbReference type="SAM" id="MobiDB-lite"/>
    </source>
</evidence>
<dbReference type="GO" id="GO:0016787">
    <property type="term" value="F:hydrolase activity"/>
    <property type="evidence" value="ECO:0007669"/>
    <property type="project" value="UniProtKB-KW"/>
</dbReference>
<dbReference type="KEGG" id="sdeo:D0436_12295"/>
<dbReference type="Pfam" id="PF13155">
    <property type="entry name" value="Toprim_2"/>
    <property type="match status" value="1"/>
</dbReference>
<dbReference type="Pfam" id="PF19263">
    <property type="entry name" value="DUF5906"/>
    <property type="match status" value="1"/>
</dbReference>
<evidence type="ECO:0000256" key="7">
    <source>
        <dbReference type="ARBA" id="ARBA00022801"/>
    </source>
</evidence>
<dbReference type="GO" id="GO:0000428">
    <property type="term" value="C:DNA-directed RNA polymerase complex"/>
    <property type="evidence" value="ECO:0007669"/>
    <property type="project" value="UniProtKB-KW"/>
</dbReference>
<keyword evidence="1" id="KW-0240">DNA-directed RNA polymerase</keyword>
<dbReference type="Gene3D" id="3.40.50.300">
    <property type="entry name" value="P-loop containing nucleotide triphosphate hydrolases"/>
    <property type="match status" value="1"/>
</dbReference>
<dbReference type="GO" id="GO:0003677">
    <property type="term" value="F:DNA binding"/>
    <property type="evidence" value="ECO:0007669"/>
    <property type="project" value="InterPro"/>
</dbReference>
<dbReference type="AlphaFoldDB" id="A0A5B8QX09"/>
<keyword evidence="8" id="KW-0347">Helicase</keyword>
<gene>
    <name evidence="14" type="ORF">D0436_12295</name>
</gene>
<dbReference type="Pfam" id="PF08706">
    <property type="entry name" value="D5_N"/>
    <property type="match status" value="1"/>
</dbReference>
<dbReference type="InterPro" id="IPR036977">
    <property type="entry name" value="DNA_primase_Znf_CHC2"/>
</dbReference>
<dbReference type="GO" id="GO:0006269">
    <property type="term" value="P:DNA replication, synthesis of primer"/>
    <property type="evidence" value="ECO:0007669"/>
    <property type="project" value="UniProtKB-KW"/>
</dbReference>
<keyword evidence="6" id="KW-0547">Nucleotide-binding</keyword>
<dbReference type="Proteomes" id="UP000321124">
    <property type="component" value="Chromosome"/>
</dbReference>
<dbReference type="InterPro" id="IPR045455">
    <property type="entry name" value="NrS-1_pol-like_helicase"/>
</dbReference>
<keyword evidence="4" id="KW-0548">Nucleotidyltransferase</keyword>
<dbReference type="GO" id="GO:1990077">
    <property type="term" value="C:primosome complex"/>
    <property type="evidence" value="ECO:0007669"/>
    <property type="project" value="UniProtKB-KW"/>
</dbReference>
<keyword evidence="5" id="KW-0235">DNA replication</keyword>
<keyword evidence="10" id="KW-0804">Transcription</keyword>
<keyword evidence="3" id="KW-0808">Transferase</keyword>
<dbReference type="Pfam" id="PF01807">
    <property type="entry name" value="Zn_ribbon_DnaG"/>
    <property type="match status" value="1"/>
</dbReference>
<dbReference type="GO" id="GO:0005524">
    <property type="term" value="F:ATP binding"/>
    <property type="evidence" value="ECO:0007669"/>
    <property type="project" value="UniProtKB-KW"/>
</dbReference>
<feature type="domain" description="Toprim" evidence="12">
    <location>
        <begin position="277"/>
        <end position="361"/>
    </location>
</feature>
<dbReference type="Gene3D" id="3.40.1360.10">
    <property type="match status" value="1"/>
</dbReference>
<dbReference type="PANTHER" id="PTHR35372:SF2">
    <property type="entry name" value="SF3 HELICASE DOMAIN-CONTAINING PROTEIN"/>
    <property type="match status" value="1"/>
</dbReference>
<dbReference type="InterPro" id="IPR006500">
    <property type="entry name" value="Helicase_put_C_phage/plasmid"/>
</dbReference>
<dbReference type="Gene3D" id="3.90.580.10">
    <property type="entry name" value="Zinc finger, CHC2-type domain"/>
    <property type="match status" value="1"/>
</dbReference>
<dbReference type="SUPFAM" id="SSF56731">
    <property type="entry name" value="DNA primase core"/>
    <property type="match status" value="1"/>
</dbReference>
<evidence type="ECO:0000259" key="13">
    <source>
        <dbReference type="PROSITE" id="PS51206"/>
    </source>
</evidence>
<keyword evidence="2" id="KW-0639">Primosome</keyword>
<evidence type="ECO:0000256" key="1">
    <source>
        <dbReference type="ARBA" id="ARBA00022478"/>
    </source>
</evidence>
<dbReference type="SUPFAM" id="SSF52540">
    <property type="entry name" value="P-loop containing nucleoside triphosphate hydrolases"/>
    <property type="match status" value="1"/>
</dbReference>
<evidence type="ECO:0000256" key="4">
    <source>
        <dbReference type="ARBA" id="ARBA00022695"/>
    </source>
</evidence>
<sequence length="908" mass="103224">MTTSYVSTNSTFDHSTLDEIGLEGVRSMYDLPEIVALLLENSIKPTQSNYCQLEDDICPLCGHKGCFKIYHGDPDRQNYHCFSCGERGDIFDFIVKMKLAKNPYDAANKLLRGELEGVTVITSPKPKMIMPETLELTSEQFDRRQALYLAAWEYYVEPMFEDRSTPLQSLMDKRKLSQNILIEYDVGYSRGALWRYLIEHEFTLEEMYASGLVKESPQSPHDFFPKGVYIFPHYDETGAICRFTFKDPEKKVAYQLSKLFWLNNIQFYGQHTMNRQGTVAVVEGEFDLLALMDHGWQGPVIATNGQISQAQLAWIKENLHDRNVVTFFDSDTAGDKYREKLVQLGLPALVQVTLPEGQGKDIDDYLRQDNALSIEVLVEQYGVVAPQASIETTSEPMQEPMQDESLASHQQTDESEQLNSSYYDVFDEDTLNDVGNADRLAAYADGTLVYVPEHSSMYVFDEQCWRPVGDKELALARCIGEGIIAQANRMLEDPATLKDKTKRQQADKLLAFGRQSLNRKKLADMLEIFKSSNLISAKAFDADKMLMGINNGVLDLAIGKLLAANKEMYISRYSDINYKPDVNCPRWLQFIDEITCGDVEYAKFLQRMVGYILTGRTDEQVLFFLYGHGCNGKSTFMNIIQRLMGSYYHQISSDVLLQSNNSGKGPNPSLAKLNGSRLVVANELPEGSRMDENLVKSMTGSDVIVARQLYAKVELEYIPMFKLIMVGNHKPVIRDTSPGMWRRMILLPFNASFSQQQMDPQLMDKLYAELSGILNWALEGVQMWLKDGIKASIPNSIKSGIAEYRHESDLLAMFLEECTSKGDFVYTDELYDAFRKWAERDGDWKMTRNIMTKRLVEKGFEKGRHNSKAMIKGIKLKSAFDDIPEQIPQASMGMRHATPTNPNSEYSV</sequence>
<keyword evidence="7" id="KW-0378">Hydrolase</keyword>
<evidence type="ECO:0000256" key="6">
    <source>
        <dbReference type="ARBA" id="ARBA00022741"/>
    </source>
</evidence>
<dbReference type="InterPro" id="IPR014015">
    <property type="entry name" value="Helicase_SF3_DNA-vir"/>
</dbReference>
<dbReference type="SMART" id="SM00493">
    <property type="entry name" value="TOPRIM"/>
    <property type="match status" value="1"/>
</dbReference>
<dbReference type="EMBL" id="CP031775">
    <property type="protein sequence ID" value="QDZ91183.1"/>
    <property type="molecule type" value="Genomic_DNA"/>
</dbReference>
<evidence type="ECO:0000256" key="2">
    <source>
        <dbReference type="ARBA" id="ARBA00022515"/>
    </source>
</evidence>
<evidence type="ECO:0000256" key="8">
    <source>
        <dbReference type="ARBA" id="ARBA00022806"/>
    </source>
</evidence>
<feature type="region of interest" description="Disordered" evidence="11">
    <location>
        <begin position="389"/>
        <end position="418"/>
    </location>
</feature>
<dbReference type="GO" id="GO:0008270">
    <property type="term" value="F:zinc ion binding"/>
    <property type="evidence" value="ECO:0007669"/>
    <property type="project" value="InterPro"/>
</dbReference>
<dbReference type="GO" id="GO:0003899">
    <property type="term" value="F:DNA-directed RNA polymerase activity"/>
    <property type="evidence" value="ECO:0007669"/>
    <property type="project" value="InterPro"/>
</dbReference>
<accession>A0A5B8QX09</accession>
<dbReference type="GO" id="GO:0004386">
    <property type="term" value="F:helicase activity"/>
    <property type="evidence" value="ECO:0007669"/>
    <property type="project" value="UniProtKB-KW"/>
</dbReference>
<dbReference type="InterPro" id="IPR006171">
    <property type="entry name" value="TOPRIM_dom"/>
</dbReference>
<evidence type="ECO:0000313" key="15">
    <source>
        <dbReference type="Proteomes" id="UP000321124"/>
    </source>
</evidence>
<evidence type="ECO:0000256" key="5">
    <source>
        <dbReference type="ARBA" id="ARBA00022705"/>
    </source>
</evidence>
<evidence type="ECO:0000256" key="9">
    <source>
        <dbReference type="ARBA" id="ARBA00022840"/>
    </source>
</evidence>
<protein>
    <submittedName>
        <fullName evidence="14">Toprim domain-containing protein</fullName>
    </submittedName>
</protein>
<evidence type="ECO:0000313" key="14">
    <source>
        <dbReference type="EMBL" id="QDZ91183.1"/>
    </source>
</evidence>
<dbReference type="InterPro" id="IPR051620">
    <property type="entry name" value="ORF904-like_C"/>
</dbReference>
<dbReference type="SMART" id="SM00885">
    <property type="entry name" value="D5_N"/>
    <property type="match status" value="1"/>
</dbReference>
<dbReference type="PANTHER" id="PTHR35372">
    <property type="entry name" value="ATP BINDING PROTEIN-RELATED"/>
    <property type="match status" value="1"/>
</dbReference>
<proteinExistence type="predicted"/>